<accession>A0A9N9EHJ7</accession>
<reference evidence="2" key="1">
    <citation type="submission" date="2021-06" db="EMBL/GenBank/DDBJ databases">
        <authorList>
            <person name="Kallberg Y."/>
            <person name="Tangrot J."/>
            <person name="Rosling A."/>
        </authorList>
    </citation>
    <scope>NUCLEOTIDE SEQUENCE</scope>
    <source>
        <strain evidence="2">FL966</strain>
    </source>
</reference>
<dbReference type="Proteomes" id="UP000789759">
    <property type="component" value="Unassembled WGS sequence"/>
</dbReference>
<evidence type="ECO:0000313" key="2">
    <source>
        <dbReference type="EMBL" id="CAG8678862.1"/>
    </source>
</evidence>
<dbReference type="EMBL" id="CAJVQA010008906">
    <property type="protein sequence ID" value="CAG8678862.1"/>
    <property type="molecule type" value="Genomic_DNA"/>
</dbReference>
<organism evidence="2 3">
    <name type="scientific">Cetraspora pellucida</name>
    <dbReference type="NCBI Taxonomy" id="1433469"/>
    <lineage>
        <taxon>Eukaryota</taxon>
        <taxon>Fungi</taxon>
        <taxon>Fungi incertae sedis</taxon>
        <taxon>Mucoromycota</taxon>
        <taxon>Glomeromycotina</taxon>
        <taxon>Glomeromycetes</taxon>
        <taxon>Diversisporales</taxon>
        <taxon>Gigasporaceae</taxon>
        <taxon>Cetraspora</taxon>
    </lineage>
</organism>
<dbReference type="OrthoDB" id="2282872at2759"/>
<comment type="caution">
    <text evidence="2">The sequence shown here is derived from an EMBL/GenBank/DDBJ whole genome shotgun (WGS) entry which is preliminary data.</text>
</comment>
<gene>
    <name evidence="2" type="ORF">CPELLU_LOCUS10670</name>
</gene>
<sequence length="175" mass="20046">MPHSNVSKNEQESFKQLSKLISNFKPNDIEIVIKQEQDKQLIENKANFFRNEIHAVIIHDGLSSLFVTINLADLHSSIVIIYAEKEVNINTLILENFSTATERAKLSYLDPTVVAKYFNIIIEKIIEYILGYRKSEGGVLGEIKNYYAIIEYQDQGIPHCHILIWLQGASNLIKL</sequence>
<protein>
    <submittedName>
        <fullName evidence="2">14902_t:CDS:1</fullName>
    </submittedName>
</protein>
<proteinExistence type="predicted"/>
<dbReference type="AlphaFoldDB" id="A0A9N9EHJ7"/>
<dbReference type="Pfam" id="PF14214">
    <property type="entry name" value="Helitron_like_N"/>
    <property type="match status" value="1"/>
</dbReference>
<dbReference type="InterPro" id="IPR025476">
    <property type="entry name" value="Helitron_helicase-like"/>
</dbReference>
<evidence type="ECO:0000313" key="3">
    <source>
        <dbReference type="Proteomes" id="UP000789759"/>
    </source>
</evidence>
<name>A0A9N9EHJ7_9GLOM</name>
<evidence type="ECO:0000259" key="1">
    <source>
        <dbReference type="Pfam" id="PF14214"/>
    </source>
</evidence>
<feature type="domain" description="Helitron helicase-like" evidence="1">
    <location>
        <begin position="50"/>
        <end position="164"/>
    </location>
</feature>
<keyword evidence="3" id="KW-1185">Reference proteome</keyword>